<proteinExistence type="predicted"/>
<sequence>MGCTTSTSATTVCMPRYQAPRFGSRFSLHNQYGAQSLSSYIGIHIADSIGALALLPTYWWDYNDESMFKVFKWQASR</sequence>
<dbReference type="AlphaFoldDB" id="A0AAW2IKN6"/>
<organism evidence="1">
    <name type="scientific">Sesamum angustifolium</name>
    <dbReference type="NCBI Taxonomy" id="2727405"/>
    <lineage>
        <taxon>Eukaryota</taxon>
        <taxon>Viridiplantae</taxon>
        <taxon>Streptophyta</taxon>
        <taxon>Embryophyta</taxon>
        <taxon>Tracheophyta</taxon>
        <taxon>Spermatophyta</taxon>
        <taxon>Magnoliopsida</taxon>
        <taxon>eudicotyledons</taxon>
        <taxon>Gunneridae</taxon>
        <taxon>Pentapetalae</taxon>
        <taxon>asterids</taxon>
        <taxon>lamiids</taxon>
        <taxon>Lamiales</taxon>
        <taxon>Pedaliaceae</taxon>
        <taxon>Sesamum</taxon>
    </lineage>
</organism>
<reference evidence="1" key="2">
    <citation type="journal article" date="2024" name="Plant">
        <title>Genomic evolution and insights into agronomic trait innovations of Sesamum species.</title>
        <authorList>
            <person name="Miao H."/>
            <person name="Wang L."/>
            <person name="Qu L."/>
            <person name="Liu H."/>
            <person name="Sun Y."/>
            <person name="Le M."/>
            <person name="Wang Q."/>
            <person name="Wei S."/>
            <person name="Zheng Y."/>
            <person name="Lin W."/>
            <person name="Duan Y."/>
            <person name="Cao H."/>
            <person name="Xiong S."/>
            <person name="Wang X."/>
            <person name="Wei L."/>
            <person name="Li C."/>
            <person name="Ma Q."/>
            <person name="Ju M."/>
            <person name="Zhao R."/>
            <person name="Li G."/>
            <person name="Mu C."/>
            <person name="Tian Q."/>
            <person name="Mei H."/>
            <person name="Zhang T."/>
            <person name="Gao T."/>
            <person name="Zhang H."/>
        </authorList>
    </citation>
    <scope>NUCLEOTIDE SEQUENCE</scope>
    <source>
        <strain evidence="1">G01</strain>
    </source>
</reference>
<evidence type="ECO:0000313" key="1">
    <source>
        <dbReference type="EMBL" id="KAL0282867.1"/>
    </source>
</evidence>
<gene>
    <name evidence="1" type="ORF">Sangu_2925400</name>
</gene>
<reference evidence="1" key="1">
    <citation type="submission" date="2020-06" db="EMBL/GenBank/DDBJ databases">
        <authorList>
            <person name="Li T."/>
            <person name="Hu X."/>
            <person name="Zhang T."/>
            <person name="Song X."/>
            <person name="Zhang H."/>
            <person name="Dai N."/>
            <person name="Sheng W."/>
            <person name="Hou X."/>
            <person name="Wei L."/>
        </authorList>
    </citation>
    <scope>NUCLEOTIDE SEQUENCE</scope>
    <source>
        <strain evidence="1">G01</strain>
        <tissue evidence="1">Leaf</tissue>
    </source>
</reference>
<protein>
    <submittedName>
        <fullName evidence="1">Uncharacterized protein</fullName>
    </submittedName>
</protein>
<name>A0AAW2IKN6_9LAMI</name>
<dbReference type="EMBL" id="JACGWK010001780">
    <property type="protein sequence ID" value="KAL0282867.1"/>
    <property type="molecule type" value="Genomic_DNA"/>
</dbReference>
<accession>A0AAW2IKN6</accession>
<comment type="caution">
    <text evidence="1">The sequence shown here is derived from an EMBL/GenBank/DDBJ whole genome shotgun (WGS) entry which is preliminary data.</text>
</comment>